<evidence type="ECO:0000259" key="2">
    <source>
        <dbReference type="PROSITE" id="PS51011"/>
    </source>
</evidence>
<keyword evidence="4" id="KW-1185">Reference proteome</keyword>
<dbReference type="InterPro" id="IPR001606">
    <property type="entry name" value="ARID_dom"/>
</dbReference>
<evidence type="ECO:0000256" key="1">
    <source>
        <dbReference type="SAM" id="MobiDB-lite"/>
    </source>
</evidence>
<sequence length="486" mass="55117">MKGSFTSEWCEEKQRKPWRPGLQWHQSQRRTKAATKRGVRDKGFGSSACVRKCNRLFKGNQVQGAIKRGDSKPSEGKRKIIQGLAKLRLGNGRRPCNRAVTRGSKQGKVQKSREIMNKALGYVRRRRLNPYRRLKRARCFTCKERDRVFTSCPNKAVGNHVDSNFVLDNENEFVVVGTENMDQEMVIESKENKLNSYLDGHYENLFNKMMNFKGIEDVNGKEKICECVKVNSLSSMVEFLDSLENEILVNNNKETFKICFDNMLKWFYKKQLRLEEELDLPPNLDGYEIEMMHFYLIVKYMGGYEKVTKEERWLDVVDRMGLLVYMQDIKGGIEAAVTVGQFGSKIKNERKWVRRNVSAFRSWPYMCGPSYVNDGSKSFSKELTDDEFEDCEKESIGDNETDSRMEANYMDELKTAGADLKGAVIDPKDADAEPDAAETSLKAGKIKTNTAGALAHAGADMKSTKAGKEAAKDGAGAASENGDSED</sequence>
<accession>A0A5N6PM23</accession>
<dbReference type="CDD" id="cd16100">
    <property type="entry name" value="ARID"/>
    <property type="match status" value="1"/>
</dbReference>
<dbReference type="Gene3D" id="1.10.150.60">
    <property type="entry name" value="ARID DNA-binding domain"/>
    <property type="match status" value="1"/>
</dbReference>
<dbReference type="PROSITE" id="PS51011">
    <property type="entry name" value="ARID"/>
    <property type="match status" value="1"/>
</dbReference>
<dbReference type="Pfam" id="PF01388">
    <property type="entry name" value="ARID"/>
    <property type="match status" value="1"/>
</dbReference>
<dbReference type="InterPro" id="IPR036431">
    <property type="entry name" value="ARID_dom_sf"/>
</dbReference>
<evidence type="ECO:0000313" key="3">
    <source>
        <dbReference type="EMBL" id="KAD6794918.1"/>
    </source>
</evidence>
<gene>
    <name evidence="3" type="ORF">E3N88_05814</name>
</gene>
<dbReference type="AlphaFoldDB" id="A0A5N6PM23"/>
<dbReference type="SUPFAM" id="SSF46774">
    <property type="entry name" value="ARID-like"/>
    <property type="match status" value="1"/>
</dbReference>
<name>A0A5N6PM23_9ASTR</name>
<evidence type="ECO:0000313" key="4">
    <source>
        <dbReference type="Proteomes" id="UP000326396"/>
    </source>
</evidence>
<comment type="caution">
    <text evidence="3">The sequence shown here is derived from an EMBL/GenBank/DDBJ whole genome shotgun (WGS) entry which is preliminary data.</text>
</comment>
<feature type="domain" description="ARID" evidence="2">
    <location>
        <begin position="254"/>
        <end position="355"/>
    </location>
</feature>
<feature type="compositionally biased region" description="Basic and acidic residues" evidence="1">
    <location>
        <begin position="462"/>
        <end position="472"/>
    </location>
</feature>
<protein>
    <recommendedName>
        <fullName evidence="2">ARID domain-containing protein</fullName>
    </recommendedName>
</protein>
<feature type="region of interest" description="Disordered" evidence="1">
    <location>
        <begin position="455"/>
        <end position="486"/>
    </location>
</feature>
<dbReference type="OrthoDB" id="1751533at2759"/>
<dbReference type="EMBL" id="SZYD01000003">
    <property type="protein sequence ID" value="KAD6794918.1"/>
    <property type="molecule type" value="Genomic_DNA"/>
</dbReference>
<reference evidence="3 4" key="1">
    <citation type="submission" date="2019-05" db="EMBL/GenBank/DDBJ databases">
        <title>Mikania micrantha, genome provides insights into the molecular mechanism of rapid growth.</title>
        <authorList>
            <person name="Liu B."/>
        </authorList>
    </citation>
    <scope>NUCLEOTIDE SEQUENCE [LARGE SCALE GENOMIC DNA]</scope>
    <source>
        <strain evidence="3">NLD-2019</strain>
        <tissue evidence="3">Leaf</tissue>
    </source>
</reference>
<proteinExistence type="predicted"/>
<dbReference type="GO" id="GO:0003677">
    <property type="term" value="F:DNA binding"/>
    <property type="evidence" value="ECO:0007669"/>
    <property type="project" value="InterPro"/>
</dbReference>
<dbReference type="Proteomes" id="UP000326396">
    <property type="component" value="Linkage Group LG11"/>
</dbReference>
<organism evidence="3 4">
    <name type="scientific">Mikania micrantha</name>
    <name type="common">bitter vine</name>
    <dbReference type="NCBI Taxonomy" id="192012"/>
    <lineage>
        <taxon>Eukaryota</taxon>
        <taxon>Viridiplantae</taxon>
        <taxon>Streptophyta</taxon>
        <taxon>Embryophyta</taxon>
        <taxon>Tracheophyta</taxon>
        <taxon>Spermatophyta</taxon>
        <taxon>Magnoliopsida</taxon>
        <taxon>eudicotyledons</taxon>
        <taxon>Gunneridae</taxon>
        <taxon>Pentapetalae</taxon>
        <taxon>asterids</taxon>
        <taxon>campanulids</taxon>
        <taxon>Asterales</taxon>
        <taxon>Asteraceae</taxon>
        <taxon>Asteroideae</taxon>
        <taxon>Heliantheae alliance</taxon>
        <taxon>Eupatorieae</taxon>
        <taxon>Mikania</taxon>
    </lineage>
</organism>